<organism evidence="7 8">
    <name type="scientific">Mangrovicoccus algicola</name>
    <dbReference type="NCBI Taxonomy" id="2771008"/>
    <lineage>
        <taxon>Bacteria</taxon>
        <taxon>Pseudomonadati</taxon>
        <taxon>Pseudomonadota</taxon>
        <taxon>Alphaproteobacteria</taxon>
        <taxon>Rhodobacterales</taxon>
        <taxon>Paracoccaceae</taxon>
        <taxon>Mangrovicoccus</taxon>
    </lineage>
</organism>
<evidence type="ECO:0000256" key="4">
    <source>
        <dbReference type="PROSITE-ProRule" id="PRU00473"/>
    </source>
</evidence>
<dbReference type="InterPro" id="IPR036737">
    <property type="entry name" value="OmpA-like_sf"/>
</dbReference>
<dbReference type="InterPro" id="IPR050330">
    <property type="entry name" value="Bact_OuterMem_StrucFunc"/>
</dbReference>
<dbReference type="Proteomes" id="UP000609121">
    <property type="component" value="Unassembled WGS sequence"/>
</dbReference>
<evidence type="ECO:0000256" key="2">
    <source>
        <dbReference type="ARBA" id="ARBA00023136"/>
    </source>
</evidence>
<evidence type="ECO:0000256" key="5">
    <source>
        <dbReference type="SAM" id="SignalP"/>
    </source>
</evidence>
<accession>A0A8J7CXJ2</accession>
<comment type="caution">
    <text evidence="7">The sequence shown here is derived from an EMBL/GenBank/DDBJ whole genome shotgun (WGS) entry which is preliminary data.</text>
</comment>
<dbReference type="AlphaFoldDB" id="A0A8J7CXJ2"/>
<protein>
    <submittedName>
        <fullName evidence="7">OmpA family protein</fullName>
    </submittedName>
</protein>
<proteinExistence type="predicted"/>
<dbReference type="PRINTS" id="PR01021">
    <property type="entry name" value="OMPADOMAIN"/>
</dbReference>
<keyword evidence="8" id="KW-1185">Reference proteome</keyword>
<keyword evidence="5" id="KW-0732">Signal</keyword>
<dbReference type="Gene3D" id="3.30.1330.60">
    <property type="entry name" value="OmpA-like domain"/>
    <property type="match status" value="1"/>
</dbReference>
<feature type="domain" description="OmpA-like" evidence="6">
    <location>
        <begin position="192"/>
        <end position="309"/>
    </location>
</feature>
<feature type="chain" id="PRO_5035190506" evidence="5">
    <location>
        <begin position="18"/>
        <end position="309"/>
    </location>
</feature>
<keyword evidence="2 4" id="KW-0472">Membrane</keyword>
<gene>
    <name evidence="7" type="ORF">ICN82_12290</name>
</gene>
<evidence type="ECO:0000313" key="7">
    <source>
        <dbReference type="EMBL" id="MBE3638982.1"/>
    </source>
</evidence>
<dbReference type="InterPro" id="IPR006664">
    <property type="entry name" value="OMP_bac"/>
</dbReference>
<sequence>MIRAILAAALMAAPALAQAPAAAVATGTREDPPGRYSLPVGVFDGTAVPLRAVQGVRRLAAWRRPLDGQASVAGVFEGLRAEAAAGGGRILFDCATEDCGGFDFRRALELLPPPEMYLDLAEFHAFAVETGSGAETGLRLVLVSRTGSDVVWQESVIRPEPVAPRPVAVPAQVPAEPGAGAPAPVADIAQALDGKGMAVLDGLDFATGSADLPEPVPASVSQLAAWMTAHPRARATVVGHSDASGDAAANQALSRQRAESVRRYLVERLGLAGARLEAAGVGALAPRASNATPEGRRLNRRVEVVIAAE</sequence>
<dbReference type="Pfam" id="PF00691">
    <property type="entry name" value="OmpA"/>
    <property type="match status" value="1"/>
</dbReference>
<dbReference type="CDD" id="cd07185">
    <property type="entry name" value="OmpA_C-like"/>
    <property type="match status" value="1"/>
</dbReference>
<dbReference type="RefSeq" id="WP_193183178.1">
    <property type="nucleotide sequence ID" value="NZ_JACVXA010000036.1"/>
</dbReference>
<dbReference type="PANTHER" id="PTHR30329">
    <property type="entry name" value="STATOR ELEMENT OF FLAGELLAR MOTOR COMPLEX"/>
    <property type="match status" value="1"/>
</dbReference>
<evidence type="ECO:0000259" key="6">
    <source>
        <dbReference type="PROSITE" id="PS51123"/>
    </source>
</evidence>
<dbReference type="SUPFAM" id="SSF103088">
    <property type="entry name" value="OmpA-like"/>
    <property type="match status" value="1"/>
</dbReference>
<dbReference type="EMBL" id="JACVXA010000036">
    <property type="protein sequence ID" value="MBE3638982.1"/>
    <property type="molecule type" value="Genomic_DNA"/>
</dbReference>
<evidence type="ECO:0000256" key="3">
    <source>
        <dbReference type="ARBA" id="ARBA00023237"/>
    </source>
</evidence>
<evidence type="ECO:0000313" key="8">
    <source>
        <dbReference type="Proteomes" id="UP000609121"/>
    </source>
</evidence>
<dbReference type="InterPro" id="IPR006665">
    <property type="entry name" value="OmpA-like"/>
</dbReference>
<reference evidence="7" key="1">
    <citation type="submission" date="2020-09" db="EMBL/GenBank/DDBJ databases">
        <title>A novel bacterium of genus Mangrovicoccus, isolated from South China Sea.</title>
        <authorList>
            <person name="Huang H."/>
            <person name="Mo K."/>
            <person name="Hu Y."/>
        </authorList>
    </citation>
    <scope>NUCLEOTIDE SEQUENCE</scope>
    <source>
        <strain evidence="7">HB182678</strain>
    </source>
</reference>
<name>A0A8J7CXJ2_9RHOB</name>
<comment type="subcellular location">
    <subcellularLocation>
        <location evidence="1">Cell outer membrane</location>
    </subcellularLocation>
</comment>
<dbReference type="GO" id="GO:0009279">
    <property type="term" value="C:cell outer membrane"/>
    <property type="evidence" value="ECO:0007669"/>
    <property type="project" value="UniProtKB-SubCell"/>
</dbReference>
<dbReference type="PANTHER" id="PTHR30329:SF21">
    <property type="entry name" value="LIPOPROTEIN YIAD-RELATED"/>
    <property type="match status" value="1"/>
</dbReference>
<keyword evidence="3" id="KW-0998">Cell outer membrane</keyword>
<feature type="signal peptide" evidence="5">
    <location>
        <begin position="1"/>
        <end position="17"/>
    </location>
</feature>
<evidence type="ECO:0000256" key="1">
    <source>
        <dbReference type="ARBA" id="ARBA00004442"/>
    </source>
</evidence>
<dbReference type="PROSITE" id="PS51123">
    <property type="entry name" value="OMPA_2"/>
    <property type="match status" value="1"/>
</dbReference>